<name>A0A096P7Q6_OSTTA</name>
<keyword evidence="8 9" id="KW-1015">Disulfide bond</keyword>
<dbReference type="Proteomes" id="UP000009170">
    <property type="component" value="Unassembled WGS sequence"/>
</dbReference>
<evidence type="ECO:0000256" key="1">
    <source>
        <dbReference type="ARBA" id="ARBA00006720"/>
    </source>
</evidence>
<comment type="similarity">
    <text evidence="1 9">Belongs to the small Tim family.</text>
</comment>
<evidence type="ECO:0000256" key="4">
    <source>
        <dbReference type="ARBA" id="ARBA00022833"/>
    </source>
</evidence>
<evidence type="ECO:0000313" key="12">
    <source>
        <dbReference type="Proteomes" id="UP000009170"/>
    </source>
</evidence>
<dbReference type="InterPro" id="IPR035427">
    <property type="entry name" value="Tim10-like_dom_sf"/>
</dbReference>
<comment type="caution">
    <text evidence="11">The sequence shown here is derived from an EMBL/GenBank/DDBJ whole genome shotgun (WGS) entry which is preliminary data.</text>
</comment>
<feature type="domain" description="Tim10-like" evidence="10">
    <location>
        <begin position="20"/>
        <end position="81"/>
    </location>
</feature>
<evidence type="ECO:0000256" key="5">
    <source>
        <dbReference type="ARBA" id="ARBA00022927"/>
    </source>
</evidence>
<dbReference type="InParanoid" id="A0A096P7Q6"/>
<organism evidence="11 12">
    <name type="scientific">Ostreococcus tauri</name>
    <name type="common">Marine green alga</name>
    <dbReference type="NCBI Taxonomy" id="70448"/>
    <lineage>
        <taxon>Eukaryota</taxon>
        <taxon>Viridiplantae</taxon>
        <taxon>Chlorophyta</taxon>
        <taxon>Mamiellophyceae</taxon>
        <taxon>Mamiellales</taxon>
        <taxon>Bathycoccaceae</taxon>
        <taxon>Ostreococcus</taxon>
    </lineage>
</organism>
<evidence type="ECO:0000256" key="8">
    <source>
        <dbReference type="ARBA" id="ARBA00023157"/>
    </source>
</evidence>
<comment type="subunit">
    <text evidence="9">Heterohexamer.</text>
</comment>
<dbReference type="GeneID" id="34945657"/>
<sequence length="88" mass="9580">MSDDARAGSGMTAEQRDAAFAMAGQEMEYRVELFNRLVGACYDKCIDKKFKEGDLNVGENSCVDRCASKYWETVAIVGQMLGAQGGGR</sequence>
<dbReference type="InterPro" id="IPR004217">
    <property type="entry name" value="Tim10-like"/>
</dbReference>
<evidence type="ECO:0000256" key="3">
    <source>
        <dbReference type="ARBA" id="ARBA00022723"/>
    </source>
</evidence>
<dbReference type="SUPFAM" id="SSF144122">
    <property type="entry name" value="Tim10-like"/>
    <property type="match status" value="1"/>
</dbReference>
<keyword evidence="4" id="KW-0862">Zinc</keyword>
<keyword evidence="7 9" id="KW-0496">Mitochondrion</keyword>
<dbReference type="PANTHER" id="PTHR11038">
    <property type="entry name" value="MITOCHONDRIAL IMPORT INNER MEMBRANE TRANSLOCASE SUBUNIT TIM10"/>
    <property type="match status" value="1"/>
</dbReference>
<dbReference type="GO" id="GO:0005743">
    <property type="term" value="C:mitochondrial inner membrane"/>
    <property type="evidence" value="ECO:0007669"/>
    <property type="project" value="UniProtKB-SubCell"/>
</dbReference>
<evidence type="ECO:0000256" key="6">
    <source>
        <dbReference type="ARBA" id="ARBA00023010"/>
    </source>
</evidence>
<dbReference type="RefSeq" id="XP_022838429.1">
    <property type="nucleotide sequence ID" value="XM_022984691.1"/>
</dbReference>
<keyword evidence="9" id="KW-0999">Mitochondrion inner membrane</keyword>
<reference evidence="12" key="1">
    <citation type="journal article" date="2006" name="Proc. Natl. Acad. Sci. U.S.A.">
        <title>Genome analysis of the smallest free-living eukaryote Ostreococcus tauri unveils many unique features.</title>
        <authorList>
            <person name="Derelle E."/>
            <person name="Ferraz C."/>
            <person name="Rombauts S."/>
            <person name="Rouze P."/>
            <person name="Worden A.Z."/>
            <person name="Robbens S."/>
            <person name="Partensky F."/>
            <person name="Degroeve S."/>
            <person name="Echeynie S."/>
            <person name="Cooke R."/>
            <person name="Saeys Y."/>
            <person name="Wuyts J."/>
            <person name="Jabbari K."/>
            <person name="Bowler C."/>
            <person name="Panaud O."/>
            <person name="Piegu B."/>
            <person name="Ball S.G."/>
            <person name="Ral J.-P."/>
            <person name="Bouget F.-Y."/>
            <person name="Piganeau G."/>
            <person name="De Baets B."/>
            <person name="Picard A."/>
            <person name="Delseny M."/>
            <person name="Demaille J."/>
            <person name="Van de Peer Y."/>
            <person name="Moreau H."/>
        </authorList>
    </citation>
    <scope>NUCLEOTIDE SEQUENCE [LARGE SCALE GENOMIC DNA]</scope>
    <source>
        <strain evidence="12">OTTH 0595 / CCAP 157/2 / RCC745</strain>
    </source>
</reference>
<dbReference type="FunCoup" id="A0A096P7Q6">
    <property type="interactions" value="1396"/>
</dbReference>
<evidence type="ECO:0000259" key="10">
    <source>
        <dbReference type="Pfam" id="PF02953"/>
    </source>
</evidence>
<evidence type="ECO:0000256" key="9">
    <source>
        <dbReference type="RuleBase" id="RU367043"/>
    </source>
</evidence>
<dbReference type="EMBL" id="CAID01000003">
    <property type="protein sequence ID" value="CEF97010.1"/>
    <property type="molecule type" value="Genomic_DNA"/>
</dbReference>
<dbReference type="GO" id="GO:0045039">
    <property type="term" value="P:protein insertion into mitochondrial inner membrane"/>
    <property type="evidence" value="ECO:0007669"/>
    <property type="project" value="TreeGrafter"/>
</dbReference>
<dbReference type="GO" id="GO:0015031">
    <property type="term" value="P:protein transport"/>
    <property type="evidence" value="ECO:0007669"/>
    <property type="project" value="UniProtKB-KW"/>
</dbReference>
<gene>
    <name evidence="11" type="ORF">OT_ostta03g00970</name>
</gene>
<dbReference type="KEGG" id="ota:OT_ostta03g00970"/>
<keyword evidence="9" id="KW-0472">Membrane</keyword>
<comment type="domain">
    <text evidence="9">The twin CX3C motif contains 4 conserved Cys residues that form 2 disulfide bonds in the mitochondrial intermembrane space.</text>
</comment>
<keyword evidence="9" id="KW-0143">Chaperone</keyword>
<comment type="subcellular location">
    <subcellularLocation>
        <location evidence="9">Mitochondrion inner membrane</location>
        <topology evidence="9">Peripheral membrane protein</topology>
        <orientation evidence="9">Intermembrane side</orientation>
    </subcellularLocation>
</comment>
<dbReference type="PANTHER" id="PTHR11038:SF16">
    <property type="entry name" value="MITOCHONDRIAL IMPORT INNER MEMBRANE TRANSLOCASE SUBUNIT TIM10"/>
    <property type="match status" value="1"/>
</dbReference>
<dbReference type="Gene3D" id="1.10.287.810">
    <property type="entry name" value="Mitochondrial import inner membrane translocase subunit tim13 like domains"/>
    <property type="match status" value="1"/>
</dbReference>
<dbReference type="STRING" id="70448.A0A096P7Q6"/>
<accession>A0A096P7Q6</accession>
<proteinExistence type="inferred from homology"/>
<dbReference type="AlphaFoldDB" id="A0A096P7Q6"/>
<comment type="function">
    <text evidence="9">Mitochondrial intermembrane chaperone that participates in the import and insertion of some multi-pass transmembrane proteins into the mitochondrial inner membrane. Also required for the transfer of beta-barrel precursors from the TOM complex to the sorting and assembly machinery (SAM complex) of the outer membrane. Acts as a chaperone-like protein that protects the hydrophobic precursors from aggregation and guide them through the mitochondrial intermembrane space.</text>
</comment>
<protein>
    <recommendedName>
        <fullName evidence="9">Mitochondrial import inner membrane translocase subunit</fullName>
    </recommendedName>
</protein>
<dbReference type="Pfam" id="PF02953">
    <property type="entry name" value="zf-Tim10_DDP"/>
    <property type="match status" value="1"/>
</dbReference>
<evidence type="ECO:0000313" key="11">
    <source>
        <dbReference type="EMBL" id="CEF97010.1"/>
    </source>
</evidence>
<keyword evidence="5 9" id="KW-0653">Protein transport</keyword>
<reference evidence="11 12" key="2">
    <citation type="journal article" date="2014" name="BMC Genomics">
        <title>An improved genome of the model marine alga Ostreococcus tauri unfolds by assessing Illumina de novo assemblies.</title>
        <authorList>
            <person name="Blanc-Mathieu R."/>
            <person name="Verhelst B."/>
            <person name="Derelle E."/>
            <person name="Rombauts S."/>
            <person name="Bouget F.Y."/>
            <person name="Carre I."/>
            <person name="Chateau A."/>
            <person name="Eyre-Walker A."/>
            <person name="Grimsley N."/>
            <person name="Moreau H."/>
            <person name="Piegu B."/>
            <person name="Rivals E."/>
            <person name="Schackwitz W."/>
            <person name="Van de Peer Y."/>
            <person name="Piganeau G."/>
        </authorList>
    </citation>
    <scope>NUCLEOTIDE SEQUENCE [LARGE SCALE GENOMIC DNA]</scope>
    <source>
        <strain evidence="12">OTTH 0595 / CCAP 157/2 / RCC745</strain>
    </source>
</reference>
<evidence type="ECO:0000256" key="7">
    <source>
        <dbReference type="ARBA" id="ARBA00023128"/>
    </source>
</evidence>
<dbReference type="GO" id="GO:0046872">
    <property type="term" value="F:metal ion binding"/>
    <property type="evidence" value="ECO:0007669"/>
    <property type="project" value="UniProtKB-KW"/>
</dbReference>
<keyword evidence="6 9" id="KW-0811">Translocation</keyword>
<dbReference type="FunFam" id="1.10.287.810:FF:000007">
    <property type="entry name" value="Mitochondrial import inner membrane translocase"/>
    <property type="match status" value="1"/>
</dbReference>
<dbReference type="OrthoDB" id="274922at2759"/>
<keyword evidence="12" id="KW-1185">Reference proteome</keyword>
<keyword evidence="3" id="KW-0479">Metal-binding</keyword>
<evidence type="ECO:0000256" key="2">
    <source>
        <dbReference type="ARBA" id="ARBA00022448"/>
    </source>
</evidence>
<keyword evidence="2 9" id="KW-0813">Transport</keyword>